<comment type="function">
    <text evidence="8">Modifies, by uridylylation and deuridylylation, the PII regulatory proteins (GlnB and homologs), in response to the nitrogen status of the cell that GlnD senses through the glutamine level. Under low glutamine levels, catalyzes the conversion of the PII proteins and UTP to PII-UMP and PPi, while under higher glutamine levels, GlnD hydrolyzes PII-UMP to PII and UMP (deuridylylation). Thus, controls uridylylation state and activity of the PII proteins, and plays an important role in the regulation of nitrogen metabolism.</text>
</comment>
<dbReference type="NCBIfam" id="TIGR01693">
    <property type="entry name" value="UTase_glnD"/>
    <property type="match status" value="1"/>
</dbReference>
<dbReference type="Gene3D" id="3.30.70.260">
    <property type="match status" value="1"/>
</dbReference>
<dbReference type="Pfam" id="PF01966">
    <property type="entry name" value="HD"/>
    <property type="match status" value="1"/>
</dbReference>
<dbReference type="SMART" id="SM00471">
    <property type="entry name" value="HDc"/>
    <property type="match status" value="1"/>
</dbReference>
<evidence type="ECO:0000259" key="9">
    <source>
        <dbReference type="PROSITE" id="PS51671"/>
    </source>
</evidence>
<dbReference type="InterPro" id="IPR003607">
    <property type="entry name" value="HD/PDEase_dom"/>
</dbReference>
<dbReference type="HAMAP" id="MF_00277">
    <property type="entry name" value="PII_uridylyl_transf"/>
    <property type="match status" value="1"/>
</dbReference>
<dbReference type="EC" id="3.1.4.-" evidence="8"/>
<evidence type="ECO:0000256" key="1">
    <source>
        <dbReference type="ARBA" id="ARBA00022679"/>
    </source>
</evidence>
<dbReference type="GO" id="GO:0008893">
    <property type="term" value="F:guanosine-3',5'-bis(diphosphate) 3'-diphosphatase activity"/>
    <property type="evidence" value="ECO:0007669"/>
    <property type="project" value="UniProtKB-EC"/>
</dbReference>
<evidence type="ECO:0000256" key="7">
    <source>
        <dbReference type="ARBA" id="ARBA00047968"/>
    </source>
</evidence>
<gene>
    <name evidence="8 11" type="primary">glnD</name>
    <name evidence="11" type="ORF">F0415_01740</name>
</gene>
<dbReference type="Proteomes" id="UP000322165">
    <property type="component" value="Unassembled WGS sequence"/>
</dbReference>
<accession>A0A5B2ZCF2</accession>
<evidence type="ECO:0000256" key="4">
    <source>
        <dbReference type="ARBA" id="ARBA00022801"/>
    </source>
</evidence>
<keyword evidence="3" id="KW-0677">Repeat</keyword>
<dbReference type="PROSITE" id="PS51671">
    <property type="entry name" value="ACT"/>
    <property type="match status" value="2"/>
</dbReference>
<evidence type="ECO:0000256" key="6">
    <source>
        <dbReference type="ARBA" id="ARBA00023268"/>
    </source>
</evidence>
<comment type="catalytic activity">
    <reaction evidence="7">
        <text>guanosine 3',5'-bis(diphosphate) + H2O = GDP + diphosphate + H(+)</text>
        <dbReference type="Rhea" id="RHEA:14253"/>
        <dbReference type="ChEBI" id="CHEBI:15377"/>
        <dbReference type="ChEBI" id="CHEBI:15378"/>
        <dbReference type="ChEBI" id="CHEBI:33019"/>
        <dbReference type="ChEBI" id="CHEBI:58189"/>
        <dbReference type="ChEBI" id="CHEBI:77828"/>
        <dbReference type="EC" id="3.1.7.2"/>
    </reaction>
</comment>
<keyword evidence="6 8" id="KW-0511">Multifunctional enzyme</keyword>
<comment type="caution">
    <text evidence="8">Lacks conserved residue(s) required for the propagation of feature annotation.</text>
</comment>
<dbReference type="CDD" id="cd00077">
    <property type="entry name" value="HDc"/>
    <property type="match status" value="1"/>
</dbReference>
<feature type="domain" description="ACT" evidence="9">
    <location>
        <begin position="791"/>
        <end position="865"/>
    </location>
</feature>
<dbReference type="Gene3D" id="1.20.120.330">
    <property type="entry name" value="Nucleotidyltransferases domain 2"/>
    <property type="match status" value="1"/>
</dbReference>
<organism evidence="11 12">
    <name type="scientific">Arenimonas fontis</name>
    <dbReference type="NCBI Taxonomy" id="2608255"/>
    <lineage>
        <taxon>Bacteria</taxon>
        <taxon>Pseudomonadati</taxon>
        <taxon>Pseudomonadota</taxon>
        <taxon>Gammaproteobacteria</taxon>
        <taxon>Lysobacterales</taxon>
        <taxon>Lysobacteraceae</taxon>
        <taxon>Arenimonas</taxon>
    </lineage>
</organism>
<proteinExistence type="inferred from homology"/>
<sequence>MAGLLAGAATPDAWREKARTGLAAGREALRRRFEAGEAVDRLVPACCADADALVLSAWRLCLPEDAPLHLLATGGYGRRELYPQSDIDLLVLGEPEAQQAHEAAIGRFLSLLWDAGLATSHAVRSLAQCAEAAGTDITVLTAMMESRLLAGDTAMPAALAAALAPPGLWPPADYFRAKRAEQMQRHARFNDTAYNLEPNIKEGPGGLRDLQTVTWMGMRLYGVPGLRALVPLGLLGEDECASLEREWRVLARLRFGLHLLAGRRQERLGFDHQKALAALLGLRDERRDNLAVEQMMQGFFRAAATVIRINDRLLQRFEEQLAGEELPEPVGERYELRHGYLAMREPERLRAGMAPMIELFAAWAGAPLARGLHSETARALGESLGAIRPYGEQPAATRQAFMALLQGPAAVTTLTRMARLGVLGRYLPAFGQVAGRMQYDLFHVYTVDQHTLTVLAHMDGFARGPDPRFALAHEVLPRLRKPHLLLLAGLFHDIAKGRGGDHSELGAVDARAFAEAHALPQADTDLVAWLVEKHLLMSVTAQRQDISDPDVVARFAREVADREHLDYLYLLTCADIAGTSPKLWNAWKDRLLADLYAATRFALRRGLENPVHANEIVAETRAAAMERLLAEGLSRQEVERIWAAYPDVGFLRYRPEQIAWQTLGIAGAGGEETIVLVRPHAAGGGLEAFLRTPDRDGLFAAIVATFDRLGLNVLEARVLGSSDGHALDSFQLMSPQGTPPEPAQVAAALRAALRDPARVRPSRRAAPRQLRHFRVPVQVGFDHLADGSGTRMSLVCTDQPGLLAQVAQVLRQHRLRVHDARIATFGERVEDFFLLTDERDRAIGEQARLESLREAIVACVDGDGGHGKEKAQH</sequence>
<comment type="caution">
    <text evidence="11">The sequence shown here is derived from an EMBL/GenBank/DDBJ whole genome shotgun (WGS) entry which is preliminary data.</text>
</comment>
<dbReference type="Pfam" id="PF08335">
    <property type="entry name" value="GlnD_UR_UTase"/>
    <property type="match status" value="1"/>
</dbReference>
<evidence type="ECO:0000256" key="3">
    <source>
        <dbReference type="ARBA" id="ARBA00022737"/>
    </source>
</evidence>
<evidence type="ECO:0000256" key="5">
    <source>
        <dbReference type="ARBA" id="ARBA00022842"/>
    </source>
</evidence>
<dbReference type="SUPFAM" id="SSF109604">
    <property type="entry name" value="HD-domain/PDEase-like"/>
    <property type="match status" value="1"/>
</dbReference>
<feature type="domain" description="ACT" evidence="9">
    <location>
        <begin position="687"/>
        <end position="764"/>
    </location>
</feature>
<dbReference type="EMBL" id="VUOD01000001">
    <property type="protein sequence ID" value="KAA2286368.1"/>
    <property type="molecule type" value="Genomic_DNA"/>
</dbReference>
<dbReference type="PANTHER" id="PTHR47320:SF1">
    <property type="entry name" value="BIFUNCTIONAL URIDYLYLTRANSFERASE_URIDYLYL-REMOVING ENZYME"/>
    <property type="match status" value="1"/>
</dbReference>
<feature type="region of interest" description="Uridylyltransferase" evidence="8">
    <location>
        <begin position="1"/>
        <end position="329"/>
    </location>
</feature>
<reference evidence="11 12" key="1">
    <citation type="submission" date="2019-09" db="EMBL/GenBank/DDBJ databases">
        <title>Arenimonas chukotkensis sp. nov., a bacterium isolated from Chukotka hot spring, Arctic region, Russia.</title>
        <authorList>
            <person name="Zayulina K.S."/>
            <person name="Prokofeva M.I."/>
            <person name="Elcheninov A.G."/>
            <person name="Novikov A."/>
            <person name="Kochetkova T.V."/>
            <person name="Kublanov I.V."/>
        </authorList>
    </citation>
    <scope>NUCLEOTIDE SEQUENCE [LARGE SCALE GENOMIC DNA]</scope>
    <source>
        <strain evidence="11 12">3729k</strain>
    </source>
</reference>
<comment type="domain">
    <text evidence="8">Has four distinct domains: an N-terminal nucleotidyltransferase (NT) domain responsible for UTase activity, a central HD domain that encodes UR activity, and two C-terminal ACT domains that seem to have a role in glutamine sensing.</text>
</comment>
<dbReference type="InterPro" id="IPR006674">
    <property type="entry name" value="HD_domain"/>
</dbReference>
<dbReference type="SUPFAM" id="SSF81593">
    <property type="entry name" value="Nucleotidyltransferase substrate binding subunit/domain"/>
    <property type="match status" value="1"/>
</dbReference>
<comment type="catalytic activity">
    <reaction evidence="8">
        <text>[protein-PII]-uridylyl-L-tyrosine + H2O = [protein-PII]-L-tyrosine + UMP + H(+)</text>
        <dbReference type="Rhea" id="RHEA:48600"/>
        <dbReference type="Rhea" id="RHEA-COMP:12147"/>
        <dbReference type="Rhea" id="RHEA-COMP:12148"/>
        <dbReference type="ChEBI" id="CHEBI:15377"/>
        <dbReference type="ChEBI" id="CHEBI:15378"/>
        <dbReference type="ChEBI" id="CHEBI:46858"/>
        <dbReference type="ChEBI" id="CHEBI:57865"/>
        <dbReference type="ChEBI" id="CHEBI:90602"/>
    </reaction>
</comment>
<keyword evidence="2 8" id="KW-0548">Nucleotidyltransferase</keyword>
<evidence type="ECO:0000256" key="8">
    <source>
        <dbReference type="HAMAP-Rule" id="MF_00277"/>
    </source>
</evidence>
<dbReference type="InterPro" id="IPR010043">
    <property type="entry name" value="UTase/UR"/>
</dbReference>
<evidence type="ECO:0000313" key="11">
    <source>
        <dbReference type="EMBL" id="KAA2286368.1"/>
    </source>
</evidence>
<dbReference type="GO" id="GO:0006808">
    <property type="term" value="P:regulation of nitrogen utilization"/>
    <property type="evidence" value="ECO:0007669"/>
    <property type="project" value="UniProtKB-UniRule"/>
</dbReference>
<dbReference type="InterPro" id="IPR002912">
    <property type="entry name" value="ACT_dom"/>
</dbReference>
<reference evidence="11 12" key="2">
    <citation type="submission" date="2019-09" db="EMBL/GenBank/DDBJ databases">
        <authorList>
            <person name="Mazur A."/>
        </authorList>
    </citation>
    <scope>NUCLEOTIDE SEQUENCE [LARGE SCALE GENOMIC DNA]</scope>
    <source>
        <strain evidence="11 12">3729k</strain>
    </source>
</reference>
<name>A0A5B2ZCF2_9GAMM</name>
<dbReference type="PIRSF" id="PIRSF006288">
    <property type="entry name" value="PII_uridyltransf"/>
    <property type="match status" value="1"/>
</dbReference>
<dbReference type="PROSITE" id="PS51831">
    <property type="entry name" value="HD"/>
    <property type="match status" value="1"/>
</dbReference>
<comment type="catalytic activity">
    <reaction evidence="8">
        <text>[protein-PII]-L-tyrosine + UTP = [protein-PII]-uridylyl-L-tyrosine + diphosphate</text>
        <dbReference type="Rhea" id="RHEA:13673"/>
        <dbReference type="Rhea" id="RHEA-COMP:12147"/>
        <dbReference type="Rhea" id="RHEA-COMP:12148"/>
        <dbReference type="ChEBI" id="CHEBI:33019"/>
        <dbReference type="ChEBI" id="CHEBI:46398"/>
        <dbReference type="ChEBI" id="CHEBI:46858"/>
        <dbReference type="ChEBI" id="CHEBI:90602"/>
        <dbReference type="EC" id="2.7.7.59"/>
    </reaction>
</comment>
<dbReference type="SUPFAM" id="SSF55021">
    <property type="entry name" value="ACT-like"/>
    <property type="match status" value="2"/>
</dbReference>
<feature type="domain" description="HD" evidence="10">
    <location>
        <begin position="447"/>
        <end position="568"/>
    </location>
</feature>
<dbReference type="InterPro" id="IPR045865">
    <property type="entry name" value="ACT-like_dom_sf"/>
</dbReference>
<dbReference type="CDD" id="cd04899">
    <property type="entry name" value="ACT_ACR-UUR-like_2"/>
    <property type="match status" value="1"/>
</dbReference>
<dbReference type="CDD" id="cd04900">
    <property type="entry name" value="ACT_UUR-like_1"/>
    <property type="match status" value="1"/>
</dbReference>
<dbReference type="SUPFAM" id="SSF81301">
    <property type="entry name" value="Nucleotidyltransferase"/>
    <property type="match status" value="1"/>
</dbReference>
<evidence type="ECO:0000259" key="10">
    <source>
        <dbReference type="PROSITE" id="PS51831"/>
    </source>
</evidence>
<keyword evidence="5 8" id="KW-0460">Magnesium</keyword>
<keyword evidence="12" id="KW-1185">Reference proteome</keyword>
<dbReference type="GO" id="GO:0008773">
    <property type="term" value="F:[protein-PII] uridylyltransferase activity"/>
    <property type="evidence" value="ECO:0007669"/>
    <property type="project" value="UniProtKB-UniRule"/>
</dbReference>
<comment type="activity regulation">
    <text evidence="8">Uridylyltransferase (UTase) activity is inhibited by glutamine, while glutamine activates uridylyl-removing (UR) activity.</text>
</comment>
<comment type="cofactor">
    <cofactor evidence="8">
        <name>Mg(2+)</name>
        <dbReference type="ChEBI" id="CHEBI:18420"/>
    </cofactor>
</comment>
<dbReference type="EC" id="2.7.7.59" evidence="8"/>
<evidence type="ECO:0000256" key="2">
    <source>
        <dbReference type="ARBA" id="ARBA00022695"/>
    </source>
</evidence>
<dbReference type="InterPro" id="IPR013546">
    <property type="entry name" value="PII_UdlTrfase/GS_AdlTrfase"/>
</dbReference>
<evidence type="ECO:0000313" key="12">
    <source>
        <dbReference type="Proteomes" id="UP000322165"/>
    </source>
</evidence>
<dbReference type="GO" id="GO:0008081">
    <property type="term" value="F:phosphoric diester hydrolase activity"/>
    <property type="evidence" value="ECO:0007669"/>
    <property type="project" value="UniProtKB-UniRule"/>
</dbReference>
<keyword evidence="4 8" id="KW-0378">Hydrolase</keyword>
<protein>
    <recommendedName>
        <fullName evidence="8">Bifunctional uridylyltransferase/uridylyl-removing enzyme</fullName>
        <shortName evidence="8">UTase/UR</shortName>
    </recommendedName>
    <alternativeName>
        <fullName evidence="8">Bifunctional [protein-PII] modification enzyme</fullName>
    </alternativeName>
    <alternativeName>
        <fullName evidence="8">Bifunctional nitrogen sensor protein</fullName>
    </alternativeName>
    <domain>
        <recommendedName>
            <fullName evidence="8">[Protein-PII] uridylyltransferase</fullName>
            <shortName evidence="8">PII uridylyltransferase</shortName>
            <shortName evidence="8">UTase</shortName>
            <ecNumber evidence="8">2.7.7.59</ecNumber>
        </recommendedName>
    </domain>
    <domain>
        <recommendedName>
            <fullName evidence="8">[Protein-PII]-UMP uridylyl-removing enzyme</fullName>
            <shortName evidence="8">UR</shortName>
            <ecNumber evidence="8">3.1.4.-</ecNumber>
        </recommendedName>
    </domain>
</protein>
<comment type="similarity">
    <text evidence="8">Belongs to the GlnD family.</text>
</comment>
<dbReference type="Pfam" id="PF01842">
    <property type="entry name" value="ACT"/>
    <property type="match status" value="1"/>
</dbReference>
<dbReference type="PANTHER" id="PTHR47320">
    <property type="entry name" value="BIFUNCTIONAL URIDYLYLTRANSFERASE/URIDYLYL-REMOVING ENZYME"/>
    <property type="match status" value="1"/>
</dbReference>
<dbReference type="InterPro" id="IPR043519">
    <property type="entry name" value="NT_sf"/>
</dbReference>
<keyword evidence="1 8" id="KW-0808">Transferase</keyword>
<dbReference type="Gene3D" id="1.10.3090.10">
    <property type="entry name" value="cca-adding enzyme, domain 2"/>
    <property type="match status" value="1"/>
</dbReference>
<dbReference type="CDD" id="cd05401">
    <property type="entry name" value="NT_GlnE_GlnD_like"/>
    <property type="match status" value="1"/>
</dbReference>
<dbReference type="AlphaFoldDB" id="A0A5B2ZCF2"/>